<dbReference type="InterPro" id="IPR013766">
    <property type="entry name" value="Thioredoxin_domain"/>
</dbReference>
<dbReference type="RefSeq" id="WP_006973305.1">
    <property type="nucleotide sequence ID" value="NZ_ABCS01000044.1"/>
</dbReference>
<dbReference type="PANTHER" id="PTHR42852">
    <property type="entry name" value="THIOL:DISULFIDE INTERCHANGE PROTEIN DSBE"/>
    <property type="match status" value="1"/>
</dbReference>
<keyword evidence="3" id="KW-1015">Disulfide bond</keyword>
<dbReference type="InterPro" id="IPR036249">
    <property type="entry name" value="Thioredoxin-like_sf"/>
</dbReference>
<dbReference type="InterPro" id="IPR000866">
    <property type="entry name" value="AhpC/TSA"/>
</dbReference>
<evidence type="ECO:0000313" key="8">
    <source>
        <dbReference type="Proteomes" id="UP000005801"/>
    </source>
</evidence>
<dbReference type="OrthoDB" id="9813820at2"/>
<feature type="region of interest" description="Disordered" evidence="5">
    <location>
        <begin position="14"/>
        <end position="35"/>
    </location>
</feature>
<dbReference type="STRING" id="391625.PPSIR1_09520"/>
<dbReference type="EMBL" id="ABCS01000044">
    <property type="protein sequence ID" value="EDM77532.1"/>
    <property type="molecule type" value="Genomic_DNA"/>
</dbReference>
<evidence type="ECO:0000256" key="4">
    <source>
        <dbReference type="ARBA" id="ARBA00023284"/>
    </source>
</evidence>
<evidence type="ECO:0000259" key="6">
    <source>
        <dbReference type="PROSITE" id="PS51352"/>
    </source>
</evidence>
<dbReference type="PROSITE" id="PS51352">
    <property type="entry name" value="THIOREDOXIN_2"/>
    <property type="match status" value="1"/>
</dbReference>
<comment type="caution">
    <text evidence="7">The sequence shown here is derived from an EMBL/GenBank/DDBJ whole genome shotgun (WGS) entry which is preliminary data.</text>
</comment>
<feature type="domain" description="Thioredoxin" evidence="6">
    <location>
        <begin position="27"/>
        <end position="168"/>
    </location>
</feature>
<protein>
    <submittedName>
        <fullName evidence="7">Thiol:disulfide interchange protein DsbE, putative</fullName>
    </submittedName>
</protein>
<dbReference type="Gene3D" id="3.40.30.10">
    <property type="entry name" value="Glutaredoxin"/>
    <property type="match status" value="1"/>
</dbReference>
<gene>
    <name evidence="7" type="ORF">PPSIR1_09520</name>
</gene>
<dbReference type="GO" id="GO:0016491">
    <property type="term" value="F:oxidoreductase activity"/>
    <property type="evidence" value="ECO:0007669"/>
    <property type="project" value="InterPro"/>
</dbReference>
<reference evidence="7 8" key="1">
    <citation type="submission" date="2007-06" db="EMBL/GenBank/DDBJ databases">
        <authorList>
            <person name="Shimkets L."/>
            <person name="Ferriera S."/>
            <person name="Johnson J."/>
            <person name="Kravitz S."/>
            <person name="Beeson K."/>
            <person name="Sutton G."/>
            <person name="Rogers Y.-H."/>
            <person name="Friedman R."/>
            <person name="Frazier M."/>
            <person name="Venter J.C."/>
        </authorList>
    </citation>
    <scope>NUCLEOTIDE SEQUENCE [LARGE SCALE GENOMIC DNA]</scope>
    <source>
        <strain evidence="7 8">SIR-1</strain>
    </source>
</reference>
<evidence type="ECO:0000256" key="3">
    <source>
        <dbReference type="ARBA" id="ARBA00023157"/>
    </source>
</evidence>
<dbReference type="AlphaFoldDB" id="A6G9B0"/>
<evidence type="ECO:0000256" key="1">
    <source>
        <dbReference type="ARBA" id="ARBA00004196"/>
    </source>
</evidence>
<dbReference type="GO" id="GO:0030313">
    <property type="term" value="C:cell envelope"/>
    <property type="evidence" value="ECO:0007669"/>
    <property type="project" value="UniProtKB-SubCell"/>
</dbReference>
<dbReference type="SUPFAM" id="SSF52833">
    <property type="entry name" value="Thioredoxin-like"/>
    <property type="match status" value="1"/>
</dbReference>
<name>A6G9B0_9BACT</name>
<dbReference type="Pfam" id="PF00578">
    <property type="entry name" value="AhpC-TSA"/>
    <property type="match status" value="1"/>
</dbReference>
<dbReference type="InterPro" id="IPR050553">
    <property type="entry name" value="Thioredoxin_ResA/DsbE_sf"/>
</dbReference>
<keyword evidence="2" id="KW-0201">Cytochrome c-type biogenesis</keyword>
<comment type="subcellular location">
    <subcellularLocation>
        <location evidence="1">Cell envelope</location>
    </subcellularLocation>
</comment>
<dbReference type="PANTHER" id="PTHR42852:SF6">
    <property type="entry name" value="THIOL:DISULFIDE INTERCHANGE PROTEIN DSBE"/>
    <property type="match status" value="1"/>
</dbReference>
<dbReference type="eggNOG" id="COG0526">
    <property type="taxonomic scope" value="Bacteria"/>
</dbReference>
<evidence type="ECO:0000256" key="5">
    <source>
        <dbReference type="SAM" id="MobiDB-lite"/>
    </source>
</evidence>
<organism evidence="7 8">
    <name type="scientific">Plesiocystis pacifica SIR-1</name>
    <dbReference type="NCBI Taxonomy" id="391625"/>
    <lineage>
        <taxon>Bacteria</taxon>
        <taxon>Pseudomonadati</taxon>
        <taxon>Myxococcota</taxon>
        <taxon>Polyangia</taxon>
        <taxon>Nannocystales</taxon>
        <taxon>Nannocystaceae</taxon>
        <taxon>Plesiocystis</taxon>
    </lineage>
</organism>
<keyword evidence="4" id="KW-0676">Redox-active center</keyword>
<evidence type="ECO:0000256" key="2">
    <source>
        <dbReference type="ARBA" id="ARBA00022748"/>
    </source>
</evidence>
<evidence type="ECO:0000313" key="7">
    <source>
        <dbReference type="EMBL" id="EDM77532.1"/>
    </source>
</evidence>
<keyword evidence="8" id="KW-1185">Reference proteome</keyword>
<dbReference type="GO" id="GO:0016209">
    <property type="term" value="F:antioxidant activity"/>
    <property type="evidence" value="ECO:0007669"/>
    <property type="project" value="InterPro"/>
</dbReference>
<proteinExistence type="predicted"/>
<dbReference type="CDD" id="cd02966">
    <property type="entry name" value="TlpA_like_family"/>
    <property type="match status" value="1"/>
</dbReference>
<dbReference type="Proteomes" id="UP000005801">
    <property type="component" value="Unassembled WGS sequence"/>
</dbReference>
<accession>A6G9B0</accession>
<dbReference type="GO" id="GO:0017004">
    <property type="term" value="P:cytochrome complex assembly"/>
    <property type="evidence" value="ECO:0007669"/>
    <property type="project" value="UniProtKB-KW"/>
</dbReference>
<sequence>MALSLGASACTKGEGAKAEGAGADPSGLPSRPAPTFETKNLEAEEVSLEDLKGTVVLLNTWATWCEPCMRELPVLADLHRSLEPRGFTVIGLNADSRRKLVAVRKAVAHNGIPYPVWVDFENKAQVAFELNGYPTSFLIDREGNIRWQREGVIVENDPEFMRALEQLL</sequence>